<feature type="compositionally biased region" description="Low complexity" evidence="5">
    <location>
        <begin position="308"/>
        <end position="336"/>
    </location>
</feature>
<dbReference type="GO" id="GO:0071944">
    <property type="term" value="C:cell periphery"/>
    <property type="evidence" value="ECO:0007669"/>
    <property type="project" value="UniProtKB-ARBA"/>
</dbReference>
<proteinExistence type="predicted"/>
<feature type="region of interest" description="Disordered" evidence="5">
    <location>
        <begin position="189"/>
        <end position="255"/>
    </location>
</feature>
<dbReference type="InterPro" id="IPR051694">
    <property type="entry name" value="Immunoregulatory_rcpt-like"/>
</dbReference>
<feature type="region of interest" description="Disordered" evidence="5">
    <location>
        <begin position="308"/>
        <end position="358"/>
    </location>
</feature>
<dbReference type="EMBL" id="NKUJ01000196">
    <property type="protein sequence ID" value="RMJ10641.1"/>
    <property type="molecule type" value="Genomic_DNA"/>
</dbReference>
<evidence type="ECO:0000256" key="3">
    <source>
        <dbReference type="ARBA" id="ARBA00022989"/>
    </source>
</evidence>
<dbReference type="PANTHER" id="PTHR15549">
    <property type="entry name" value="PAIRED IMMUNOGLOBULIN-LIKE TYPE 2 RECEPTOR"/>
    <property type="match status" value="1"/>
</dbReference>
<keyword evidence="9" id="KW-1185">Reference proteome</keyword>
<comment type="caution">
    <text evidence="8">The sequence shown here is derived from an EMBL/GenBank/DDBJ whole genome shotgun (WGS) entry which is preliminary data.</text>
</comment>
<feature type="compositionally biased region" description="Acidic residues" evidence="5">
    <location>
        <begin position="234"/>
        <end position="245"/>
    </location>
</feature>
<feature type="signal peptide" evidence="7">
    <location>
        <begin position="1"/>
        <end position="24"/>
    </location>
</feature>
<organism evidence="8 9">
    <name type="scientific">Fusarium kuroshium</name>
    <dbReference type="NCBI Taxonomy" id="2010991"/>
    <lineage>
        <taxon>Eukaryota</taxon>
        <taxon>Fungi</taxon>
        <taxon>Dikarya</taxon>
        <taxon>Ascomycota</taxon>
        <taxon>Pezizomycotina</taxon>
        <taxon>Sordariomycetes</taxon>
        <taxon>Hypocreomycetidae</taxon>
        <taxon>Hypocreales</taxon>
        <taxon>Nectriaceae</taxon>
        <taxon>Fusarium</taxon>
        <taxon>Fusarium solani species complex</taxon>
    </lineage>
</organism>
<name>A0A3M2RZC3_9HYPO</name>
<keyword evidence="2 6" id="KW-0812">Transmembrane</keyword>
<feature type="transmembrane region" description="Helical" evidence="6">
    <location>
        <begin position="256"/>
        <end position="280"/>
    </location>
</feature>
<dbReference type="OrthoDB" id="5100468at2759"/>
<keyword evidence="3 6" id="KW-1133">Transmembrane helix</keyword>
<evidence type="ECO:0000256" key="5">
    <source>
        <dbReference type="SAM" id="MobiDB-lite"/>
    </source>
</evidence>
<keyword evidence="7" id="KW-0732">Signal</keyword>
<feature type="compositionally biased region" description="Basic and acidic residues" evidence="5">
    <location>
        <begin position="203"/>
        <end position="217"/>
    </location>
</feature>
<comment type="subcellular location">
    <subcellularLocation>
        <location evidence="1">Membrane</location>
        <topology evidence="1">Single-pass membrane protein</topology>
    </subcellularLocation>
</comment>
<feature type="compositionally biased region" description="Polar residues" evidence="5">
    <location>
        <begin position="337"/>
        <end position="355"/>
    </location>
</feature>
<dbReference type="GO" id="GO:0016020">
    <property type="term" value="C:membrane"/>
    <property type="evidence" value="ECO:0007669"/>
    <property type="project" value="UniProtKB-SubCell"/>
</dbReference>
<evidence type="ECO:0000256" key="1">
    <source>
        <dbReference type="ARBA" id="ARBA00004167"/>
    </source>
</evidence>
<sequence>MGSSMRWLAVAAVATCALFANTNASDVPPQGPEPTAPARIRALRPLQGLFRREDGTVTETLDITVAPDTLCGFYTPSTIYSFTCSPGTSCMWENSKYNLAFCGIEDFKTACIGQADATDEDKCDDNCRRDPNIQFCTQDTRPFCFTIYMPNGIKKYPCHSAAGFSSMIFPDGAANFATSTMDVTIYEAATTKPSESTQESTAEESKDEKESDAETTRPKGAKTVTVGPTASSESESEKDASEDDGNEKSGGSKTNIGAIVGGVVGGIAVIALVVLAIFLIRRRDKNKAQPVQQVQPPPQQQMQYPVMAQQQQMHYQGWQQTPPPQGFQQTPSPQGFHQTPSPQGFQQSPSIQTSVPGAVEAPDSNAVAVHELPDKVEYK</sequence>
<evidence type="ECO:0000256" key="6">
    <source>
        <dbReference type="SAM" id="Phobius"/>
    </source>
</evidence>
<protein>
    <recommendedName>
        <fullName evidence="10">WSC domain-containing protein</fullName>
    </recommendedName>
</protein>
<keyword evidence="4 6" id="KW-0472">Membrane</keyword>
<feature type="chain" id="PRO_5018043080" description="WSC domain-containing protein" evidence="7">
    <location>
        <begin position="25"/>
        <end position="379"/>
    </location>
</feature>
<evidence type="ECO:0000256" key="4">
    <source>
        <dbReference type="ARBA" id="ARBA00023136"/>
    </source>
</evidence>
<evidence type="ECO:0000313" key="8">
    <source>
        <dbReference type="EMBL" id="RMJ10641.1"/>
    </source>
</evidence>
<gene>
    <name evidence="8" type="ORF">CDV36_009731</name>
</gene>
<accession>A0A3M2RZC3</accession>
<dbReference type="AlphaFoldDB" id="A0A3M2RZC3"/>
<evidence type="ECO:0000256" key="7">
    <source>
        <dbReference type="SAM" id="SignalP"/>
    </source>
</evidence>
<evidence type="ECO:0000313" key="9">
    <source>
        <dbReference type="Proteomes" id="UP000277212"/>
    </source>
</evidence>
<dbReference type="Proteomes" id="UP000277212">
    <property type="component" value="Unassembled WGS sequence"/>
</dbReference>
<dbReference type="STRING" id="2010991.A0A3M2RZC3"/>
<evidence type="ECO:0000256" key="2">
    <source>
        <dbReference type="ARBA" id="ARBA00022692"/>
    </source>
</evidence>
<evidence type="ECO:0008006" key="10">
    <source>
        <dbReference type="Google" id="ProtNLM"/>
    </source>
</evidence>
<reference evidence="8 9" key="1">
    <citation type="submission" date="2017-06" db="EMBL/GenBank/DDBJ databases">
        <title>Comparative genomic analysis of Ambrosia Fusariam Clade fungi.</title>
        <authorList>
            <person name="Stajich J.E."/>
            <person name="Carrillo J."/>
            <person name="Kijimoto T."/>
            <person name="Eskalen A."/>
            <person name="O'Donnell K."/>
            <person name="Kasson M."/>
        </authorList>
    </citation>
    <scope>NUCLEOTIDE SEQUENCE [LARGE SCALE GENOMIC DNA]</scope>
    <source>
        <strain evidence="8">UCR3666</strain>
    </source>
</reference>
<dbReference type="PANTHER" id="PTHR15549:SF26">
    <property type="entry name" value="AXIAL BUDDING PATTERN PROTEIN 2-RELATED"/>
    <property type="match status" value="1"/>
</dbReference>